<dbReference type="PANTHER" id="PTHR21520">
    <property type="entry name" value="GLUTAMATE-RICH PROTEIN 2"/>
    <property type="match status" value="1"/>
</dbReference>
<proteinExistence type="predicted"/>
<feature type="region of interest" description="Disordered" evidence="1">
    <location>
        <begin position="415"/>
        <end position="452"/>
    </location>
</feature>
<dbReference type="EMBL" id="JACASE010000002">
    <property type="protein sequence ID" value="KAF6494766.1"/>
    <property type="molecule type" value="Genomic_DNA"/>
</dbReference>
<dbReference type="Proteomes" id="UP000593571">
    <property type="component" value="Unassembled WGS sequence"/>
</dbReference>
<organism evidence="2 3">
    <name type="scientific">Rousettus aegyptiacus</name>
    <name type="common">Egyptian fruit bat</name>
    <name type="synonym">Pteropus aegyptiacus</name>
    <dbReference type="NCBI Taxonomy" id="9407"/>
    <lineage>
        <taxon>Eukaryota</taxon>
        <taxon>Metazoa</taxon>
        <taxon>Chordata</taxon>
        <taxon>Craniata</taxon>
        <taxon>Vertebrata</taxon>
        <taxon>Euteleostomi</taxon>
        <taxon>Mammalia</taxon>
        <taxon>Eutheria</taxon>
        <taxon>Laurasiatheria</taxon>
        <taxon>Chiroptera</taxon>
        <taxon>Yinpterochiroptera</taxon>
        <taxon>Pteropodoidea</taxon>
        <taxon>Pteropodidae</taxon>
        <taxon>Rousettinae</taxon>
        <taxon>Rousettus</taxon>
    </lineage>
</organism>
<keyword evidence="3" id="KW-1185">Reference proteome</keyword>
<protein>
    <submittedName>
        <fullName evidence="2">Glutamate rich 2</fullName>
    </submittedName>
</protein>
<dbReference type="AlphaFoldDB" id="A0A7J8JCZ5"/>
<accession>A0A7J8JCZ5</accession>
<sequence>MHNDTSIPLPSAFLKVTGVRADMCSKVYAPSSRRSGTPRTAGLSRIRFSCGSPSLTPRACSAPAPPSHCPSAASQVPPASAPQLVPGRAPPRARPAPPPSSGALPTPPRLPELAPPQPRPFRPVPRRLPGLRQRAVSSPWRRSGYSSVLRNPREPPAGLAFGDCPSDDRRERDTSSFGPEFCIPEIPRNYLGKTDAVKAPKYRQTGRLLVFDPKEKVMIEPNETVSDKYFFGRRPRLASKLYTSAVQVSLNVARTFLEKKEVSSKNIENKVSLKNIENRVSSKSIENKDTEINLQSKLWSSSFLKESTGEMGKDTVIAKQKKNNEYCLQDIDDKLSKSTDDDGEDDTNDEDDEDSNPNKNIHAPLELMAEFLRAEMSQDYHLAKKLCQMILIYEPENPEAKEFFSLIEEMLLMEKARNLEEDDQGSEEESSGESEGESSELSEESSDECEDE</sequence>
<comment type="caution">
    <text evidence="2">The sequence shown here is derived from an EMBL/GenBank/DDBJ whole genome shotgun (WGS) entry which is preliminary data.</text>
</comment>
<reference evidence="2 3" key="1">
    <citation type="journal article" date="2020" name="Nature">
        <title>Six reference-quality genomes reveal evolution of bat adaptations.</title>
        <authorList>
            <person name="Jebb D."/>
            <person name="Huang Z."/>
            <person name="Pippel M."/>
            <person name="Hughes G.M."/>
            <person name="Lavrichenko K."/>
            <person name="Devanna P."/>
            <person name="Winkler S."/>
            <person name="Jermiin L.S."/>
            <person name="Skirmuntt E.C."/>
            <person name="Katzourakis A."/>
            <person name="Burkitt-Gray L."/>
            <person name="Ray D.A."/>
            <person name="Sullivan K.A.M."/>
            <person name="Roscito J.G."/>
            <person name="Kirilenko B.M."/>
            <person name="Davalos L.M."/>
            <person name="Corthals A.P."/>
            <person name="Power M.L."/>
            <person name="Jones G."/>
            <person name="Ransome R.D."/>
            <person name="Dechmann D.K.N."/>
            <person name="Locatelli A.G."/>
            <person name="Puechmaille S.J."/>
            <person name="Fedrigo O."/>
            <person name="Jarvis E.D."/>
            <person name="Hiller M."/>
            <person name="Vernes S.C."/>
            <person name="Myers E.W."/>
            <person name="Teeling E.C."/>
        </authorList>
    </citation>
    <scope>NUCLEOTIDE SEQUENCE [LARGE SCALE GENOMIC DNA]</scope>
    <source>
        <strain evidence="2">MRouAeg1</strain>
        <tissue evidence="2">Muscle</tissue>
    </source>
</reference>
<evidence type="ECO:0000313" key="2">
    <source>
        <dbReference type="EMBL" id="KAF6494766.1"/>
    </source>
</evidence>
<dbReference type="PANTHER" id="PTHR21520:SF2">
    <property type="entry name" value="GLUTAMATE-RICH PROTEIN 2"/>
    <property type="match status" value="1"/>
</dbReference>
<dbReference type="InterPro" id="IPR026703">
    <property type="entry name" value="ERICH2"/>
</dbReference>
<feature type="region of interest" description="Disordered" evidence="1">
    <location>
        <begin position="332"/>
        <end position="360"/>
    </location>
</feature>
<name>A0A7J8JCZ5_ROUAE</name>
<evidence type="ECO:0000313" key="3">
    <source>
        <dbReference type="Proteomes" id="UP000593571"/>
    </source>
</evidence>
<feature type="region of interest" description="Disordered" evidence="1">
    <location>
        <begin position="51"/>
        <end position="178"/>
    </location>
</feature>
<feature type="compositionally biased region" description="Low complexity" evidence="1">
    <location>
        <begin position="69"/>
        <end position="87"/>
    </location>
</feature>
<feature type="compositionally biased region" description="Acidic residues" evidence="1">
    <location>
        <begin position="420"/>
        <end position="452"/>
    </location>
</feature>
<evidence type="ECO:0000256" key="1">
    <source>
        <dbReference type="SAM" id="MobiDB-lite"/>
    </source>
</evidence>
<feature type="compositionally biased region" description="Acidic residues" evidence="1">
    <location>
        <begin position="341"/>
        <end position="355"/>
    </location>
</feature>
<feature type="compositionally biased region" description="Pro residues" evidence="1">
    <location>
        <begin position="88"/>
        <end position="123"/>
    </location>
</feature>
<gene>
    <name evidence="2" type="ORF">HJG63_004605</name>
</gene>